<proteinExistence type="predicted"/>
<dbReference type="Proteomes" id="UP001442841">
    <property type="component" value="Chromosome"/>
</dbReference>
<sequence length="55" mass="5739">MIDHCGVVDHFLAAGYAAIGDPRALEFARSAVQGNEALGCLPWVRRSAALVAALS</sequence>
<reference evidence="1 2" key="1">
    <citation type="submission" date="2024-04" db="EMBL/GenBank/DDBJ databases">
        <title>Isolation of an actinomycete strain from pig manure.</title>
        <authorList>
            <person name="Gong T."/>
            <person name="Yu Z."/>
            <person name="An M."/>
            <person name="Wei C."/>
            <person name="Yang W."/>
            <person name="Liu L."/>
        </authorList>
    </citation>
    <scope>NUCLEOTIDE SEQUENCE [LARGE SCALE GENOMIC DNA]</scope>
    <source>
        <strain evidence="1 2">ZF39</strain>
    </source>
</reference>
<name>A0ABZ3FKR4_9ACTN</name>
<dbReference type="EMBL" id="CP154795">
    <property type="protein sequence ID" value="XAN06623.1"/>
    <property type="molecule type" value="Genomic_DNA"/>
</dbReference>
<organism evidence="1 2">
    <name type="scientific">Ammonicoccus fulvus</name>
    <dbReference type="NCBI Taxonomy" id="3138240"/>
    <lineage>
        <taxon>Bacteria</taxon>
        <taxon>Bacillati</taxon>
        <taxon>Actinomycetota</taxon>
        <taxon>Actinomycetes</taxon>
        <taxon>Propionibacteriales</taxon>
        <taxon>Propionibacteriaceae</taxon>
        <taxon>Ammonicoccus</taxon>
    </lineage>
</organism>
<gene>
    <name evidence="1" type="ORF">AADG42_04640</name>
</gene>
<dbReference type="RefSeq" id="WP_425308054.1">
    <property type="nucleotide sequence ID" value="NZ_CP154795.1"/>
</dbReference>
<protein>
    <submittedName>
        <fullName evidence="1">Uncharacterized protein</fullName>
    </submittedName>
</protein>
<keyword evidence="2" id="KW-1185">Reference proteome</keyword>
<accession>A0ABZ3FKR4</accession>
<evidence type="ECO:0000313" key="2">
    <source>
        <dbReference type="Proteomes" id="UP001442841"/>
    </source>
</evidence>
<evidence type="ECO:0000313" key="1">
    <source>
        <dbReference type="EMBL" id="XAN06623.1"/>
    </source>
</evidence>